<feature type="binding site" evidence="16">
    <location>
        <position position="189"/>
    </location>
    <ligand>
        <name>Mg(2+)</name>
        <dbReference type="ChEBI" id="CHEBI:18420"/>
    </ligand>
</feature>
<feature type="binding site" evidence="15">
    <location>
        <position position="160"/>
    </location>
    <ligand>
        <name>thiamine diphosphate</name>
        <dbReference type="ChEBI" id="CHEBI:58937"/>
    </ligand>
</feature>
<dbReference type="AlphaFoldDB" id="A0A4S2H3R4"/>
<evidence type="ECO:0000256" key="1">
    <source>
        <dbReference type="ARBA" id="ARBA00001913"/>
    </source>
</evidence>
<gene>
    <name evidence="20" type="primary">tkt</name>
    <name evidence="20" type="ORF">E5163_03855</name>
</gene>
<evidence type="ECO:0000256" key="14">
    <source>
        <dbReference type="PIRSR" id="PIRSR605478-2"/>
    </source>
</evidence>
<feature type="binding site" evidence="16">
    <location>
        <position position="159"/>
    </location>
    <ligand>
        <name>Mg(2+)</name>
        <dbReference type="ChEBI" id="CHEBI:18420"/>
    </ligand>
</feature>
<dbReference type="PANTHER" id="PTHR43522:SF2">
    <property type="entry name" value="TRANSKETOLASE 1-RELATED"/>
    <property type="match status" value="1"/>
</dbReference>
<comment type="cofactor">
    <cofactor evidence="18">
        <name>Mg(2+)</name>
        <dbReference type="ChEBI" id="CHEBI:18420"/>
    </cofactor>
    <cofactor evidence="18">
        <name>Ca(2+)</name>
        <dbReference type="ChEBI" id="CHEBI:29108"/>
    </cofactor>
    <cofactor evidence="18">
        <name>Mn(2+)</name>
        <dbReference type="ChEBI" id="CHEBI:29035"/>
    </cofactor>
    <cofactor evidence="18">
        <name>Co(2+)</name>
        <dbReference type="ChEBI" id="CHEBI:48828"/>
    </cofactor>
    <text evidence="18">Binds 1 Mg(2+) ion per subunit. Can also utilize other divalent metal cations, such as Ca(2+), Mn(2+) and Co(2+).</text>
</comment>
<proteinExistence type="inferred from homology"/>
<feature type="binding site" evidence="15">
    <location>
        <position position="72"/>
    </location>
    <ligand>
        <name>thiamine diphosphate</name>
        <dbReference type="ChEBI" id="CHEBI:58937"/>
    </ligand>
</feature>
<dbReference type="RefSeq" id="WP_135994765.1">
    <property type="nucleotide sequence ID" value="NZ_CP071057.1"/>
</dbReference>
<feature type="binding site" evidence="14">
    <location>
        <position position="263"/>
    </location>
    <ligand>
        <name>substrate</name>
    </ligand>
</feature>
<dbReference type="Pfam" id="PF22613">
    <property type="entry name" value="Transketolase_C_1"/>
    <property type="match status" value="1"/>
</dbReference>
<dbReference type="Pfam" id="PF02779">
    <property type="entry name" value="Transket_pyr"/>
    <property type="match status" value="1"/>
</dbReference>
<dbReference type="Gene3D" id="3.40.50.970">
    <property type="match status" value="2"/>
</dbReference>
<evidence type="ECO:0000256" key="7">
    <source>
        <dbReference type="ARBA" id="ARBA00022723"/>
    </source>
</evidence>
<comment type="cofactor">
    <cofactor evidence="16">
        <name>Mg(2+)</name>
        <dbReference type="ChEBI" id="CHEBI:18420"/>
    </cofactor>
    <text evidence="16">Binds 1 Mg(2+) ion per subunit. Can also utilize other divalent metal cations, such as Ca(2+), Mn(2+) and Co(2+).</text>
</comment>
<feature type="binding site" evidence="14">
    <location>
        <position position="356"/>
    </location>
    <ligand>
        <name>substrate</name>
    </ligand>
</feature>
<feature type="domain" description="Transketolase-like pyrimidine-binding" evidence="19">
    <location>
        <begin position="353"/>
        <end position="524"/>
    </location>
</feature>
<feature type="binding site" evidence="15">
    <location>
        <begin position="121"/>
        <end position="123"/>
    </location>
    <ligand>
        <name>thiamine diphosphate</name>
        <dbReference type="ChEBI" id="CHEBI:58937"/>
    </ligand>
</feature>
<evidence type="ECO:0000313" key="20">
    <source>
        <dbReference type="EMBL" id="TGY90267.1"/>
    </source>
</evidence>
<sequence length="662" mass="70680">MSHPLDLDTLPPMANAIRALSMDAVQRANSGHPGMPMGMADAATVLWARHLKFDPADVTWPDRDRFVLSAGHGSMLIYSLLHLVGVEAVTLEELKNFRQLGSKTAGHPEYGHCPGVETTTGPLGQGISTAVGMALAERLLNARFGDDLVDHRTWVIASDGDLQEGISHEAISLAGHLKLSKLIVLWDDNEISIDGDTNLSDSVDHRARFEAAGWKVLDCDGHDMKAIDKALDAAKTSDRPVMIDVRTVIGYGAPNKQGTAATHGAPLGADEIAAAREALGWEHGPFEIPDDILARWRSVGDLSAQERKRWQDRLEACGSKGAFEAQLSLTPPPAALDALRAYTARIAAEKPALASRAASGNTLNAIAEAFPGLVGGSADLTGSNLTKAKSQGVVTADDFSGSYIHYGIREHAMAAAMNGMSLHGGIRPYGGTFLIFSDYCRPAVRLSALMNQPVIYVFTHDSIGLGEDGPTHQPVEHLSALRAMPNVQTFRPCDALETAEAWACALERTDGPTTLALSRQKLPHLREDDGSANLSARGAYVLREAEGGKPQIVLIATGSEVELAVKAQEMLAEKGVRARVVSAPCLERFLAEDRDYRESVVPAGLPKVAVEAAARWGWDGLIGIEGGFVGMDGFGASAPAEELYAHFAITAERVAEEALKRV</sequence>
<dbReference type="InterPro" id="IPR009014">
    <property type="entry name" value="Transketo_C/PFOR_II"/>
</dbReference>
<evidence type="ECO:0000256" key="9">
    <source>
        <dbReference type="ARBA" id="ARBA00022842"/>
    </source>
</evidence>
<comment type="cofactor">
    <cofactor evidence="1">
        <name>Ca(2+)</name>
        <dbReference type="ChEBI" id="CHEBI:29108"/>
    </cofactor>
</comment>
<feature type="binding site" evidence="15">
    <location>
        <position position="436"/>
    </location>
    <ligand>
        <name>thiamine diphosphate</name>
        <dbReference type="ChEBI" id="CHEBI:58937"/>
    </ligand>
</feature>
<evidence type="ECO:0000256" key="10">
    <source>
        <dbReference type="ARBA" id="ARBA00023052"/>
    </source>
</evidence>
<reference evidence="20 21" key="1">
    <citation type="journal article" date="2017" name="Int. J. Syst. Evol. Microbiol.">
        <title>Marinicauda algicola sp. nov., isolated from a marine red alga Rhodosorus marinus.</title>
        <authorList>
            <person name="Jeong S.E."/>
            <person name="Jeon S.H."/>
            <person name="Chun B.H."/>
            <person name="Kim D.W."/>
            <person name="Jeon C.O."/>
        </authorList>
    </citation>
    <scope>NUCLEOTIDE SEQUENCE [LARGE SCALE GENOMIC DNA]</scope>
    <source>
        <strain evidence="20 21">JCM 31718</strain>
    </source>
</reference>
<feature type="binding site" evidence="14">
    <location>
        <position position="519"/>
    </location>
    <ligand>
        <name>substrate</name>
    </ligand>
</feature>
<evidence type="ECO:0000256" key="8">
    <source>
        <dbReference type="ARBA" id="ARBA00022837"/>
    </source>
</evidence>
<feature type="binding site" evidence="16">
    <location>
        <position position="191"/>
    </location>
    <ligand>
        <name>Mg(2+)</name>
        <dbReference type="ChEBI" id="CHEBI:18420"/>
    </ligand>
</feature>
<evidence type="ECO:0000256" key="5">
    <source>
        <dbReference type="ARBA" id="ARBA00013152"/>
    </source>
</evidence>
<dbReference type="CDD" id="cd02012">
    <property type="entry name" value="TPP_TK"/>
    <property type="match status" value="1"/>
</dbReference>
<dbReference type="EC" id="2.2.1.1" evidence="5 12"/>
<evidence type="ECO:0000256" key="17">
    <source>
        <dbReference type="PIRSR" id="PIRSR605478-5"/>
    </source>
</evidence>
<dbReference type="InterPro" id="IPR033247">
    <property type="entry name" value="Transketolase_fam"/>
</dbReference>
<dbReference type="GO" id="GO:0046872">
    <property type="term" value="F:metal ion binding"/>
    <property type="evidence" value="ECO:0007669"/>
    <property type="project" value="UniProtKB-KW"/>
</dbReference>
<comment type="cofactor">
    <cofactor evidence="15">
        <name>thiamine diphosphate</name>
        <dbReference type="ChEBI" id="CHEBI:58937"/>
    </cofactor>
    <text evidence="15">Binds 1 thiamine pyrophosphate per subunit. During the reaction, the substrate forms a covalent intermediate with the cofactor.</text>
</comment>
<evidence type="ECO:0000256" key="16">
    <source>
        <dbReference type="PIRSR" id="PIRSR605478-4"/>
    </source>
</evidence>
<organism evidence="20 21">
    <name type="scientific">Marinicauda algicola</name>
    <dbReference type="NCBI Taxonomy" id="2029849"/>
    <lineage>
        <taxon>Bacteria</taxon>
        <taxon>Pseudomonadati</taxon>
        <taxon>Pseudomonadota</taxon>
        <taxon>Alphaproteobacteria</taxon>
        <taxon>Maricaulales</taxon>
        <taxon>Maricaulaceae</taxon>
        <taxon>Marinicauda</taxon>
    </lineage>
</organism>
<comment type="subunit">
    <text evidence="4 18">Homodimer.</text>
</comment>
<evidence type="ECO:0000256" key="6">
    <source>
        <dbReference type="ARBA" id="ARBA00022679"/>
    </source>
</evidence>
<dbReference type="PROSITE" id="PS00801">
    <property type="entry name" value="TRANSKETOLASE_1"/>
    <property type="match status" value="1"/>
</dbReference>
<keyword evidence="8 18" id="KW-0106">Calcium</keyword>
<dbReference type="GO" id="GO:0009052">
    <property type="term" value="P:pentose-phosphate shunt, non-oxidative branch"/>
    <property type="evidence" value="ECO:0007669"/>
    <property type="project" value="UniProtKB-ARBA"/>
</dbReference>
<comment type="caution">
    <text evidence="20">The sequence shown here is derived from an EMBL/GenBank/DDBJ whole genome shotgun (WGS) entry which is preliminary data.</text>
</comment>
<comment type="similarity">
    <text evidence="3 18">Belongs to the transketolase family.</text>
</comment>
<evidence type="ECO:0000259" key="19">
    <source>
        <dbReference type="SMART" id="SM00861"/>
    </source>
</evidence>
<dbReference type="OrthoDB" id="8732661at2"/>
<feature type="active site" description="Proton donor" evidence="13">
    <location>
        <position position="410"/>
    </location>
</feature>
<feature type="binding site" evidence="14">
    <location>
        <position position="32"/>
    </location>
    <ligand>
        <name>substrate</name>
    </ligand>
</feature>
<feature type="binding site" evidence="14">
    <location>
        <position position="472"/>
    </location>
    <ligand>
        <name>substrate</name>
    </ligand>
</feature>
<accession>A0A4S2H3R4</accession>
<dbReference type="PANTHER" id="PTHR43522">
    <property type="entry name" value="TRANSKETOLASE"/>
    <property type="match status" value="1"/>
</dbReference>
<dbReference type="PROSITE" id="PS00802">
    <property type="entry name" value="TRANSKETOLASE_2"/>
    <property type="match status" value="1"/>
</dbReference>
<dbReference type="Pfam" id="PF00456">
    <property type="entry name" value="Transketolase_N"/>
    <property type="match status" value="1"/>
</dbReference>
<evidence type="ECO:0000256" key="12">
    <source>
        <dbReference type="NCBIfam" id="TIGR00232"/>
    </source>
</evidence>
<name>A0A4S2H3R4_9PROT</name>
<dbReference type="InterPro" id="IPR049557">
    <property type="entry name" value="Transketolase_CS"/>
</dbReference>
<dbReference type="NCBIfam" id="TIGR00232">
    <property type="entry name" value="tktlase_bact"/>
    <property type="match status" value="1"/>
</dbReference>
<evidence type="ECO:0000313" key="21">
    <source>
        <dbReference type="Proteomes" id="UP000308054"/>
    </source>
</evidence>
<dbReference type="FunFam" id="3.40.50.970:FF:000004">
    <property type="entry name" value="Transketolase"/>
    <property type="match status" value="1"/>
</dbReference>
<protein>
    <recommendedName>
        <fullName evidence="5 12">Transketolase</fullName>
        <ecNumber evidence="5 12">2.2.1.1</ecNumber>
    </recommendedName>
</protein>
<dbReference type="InterPro" id="IPR005475">
    <property type="entry name" value="Transketolase-like_Pyr-bd"/>
</dbReference>
<comment type="cofactor">
    <cofactor evidence="2">
        <name>Co(2+)</name>
        <dbReference type="ChEBI" id="CHEBI:48828"/>
    </cofactor>
</comment>
<evidence type="ECO:0000256" key="4">
    <source>
        <dbReference type="ARBA" id="ARBA00011738"/>
    </source>
</evidence>
<feature type="binding site" evidence="15">
    <location>
        <position position="189"/>
    </location>
    <ligand>
        <name>thiamine diphosphate</name>
        <dbReference type="ChEBI" id="CHEBI:58937"/>
    </ligand>
</feature>
<feature type="site" description="Important for catalytic activity" evidence="17">
    <location>
        <position position="263"/>
    </location>
</feature>
<dbReference type="InterPro" id="IPR020826">
    <property type="entry name" value="Transketolase_BS"/>
</dbReference>
<dbReference type="GO" id="GO:0005829">
    <property type="term" value="C:cytosol"/>
    <property type="evidence" value="ECO:0007669"/>
    <property type="project" value="TreeGrafter"/>
</dbReference>
<dbReference type="InterPro" id="IPR005478">
    <property type="entry name" value="Transketolase_bac-like"/>
</dbReference>
<dbReference type="CDD" id="cd07033">
    <property type="entry name" value="TPP_PYR_DXS_TK_like"/>
    <property type="match status" value="1"/>
</dbReference>
<dbReference type="FunFam" id="3.40.50.920:FF:000003">
    <property type="entry name" value="Transketolase"/>
    <property type="match status" value="1"/>
</dbReference>
<evidence type="ECO:0000256" key="15">
    <source>
        <dbReference type="PIRSR" id="PIRSR605478-3"/>
    </source>
</evidence>
<dbReference type="InterPro" id="IPR055152">
    <property type="entry name" value="Transketolase-like_C_2"/>
</dbReference>
<dbReference type="SUPFAM" id="SSF52518">
    <property type="entry name" value="Thiamin diphosphate-binding fold (THDP-binding)"/>
    <property type="match status" value="2"/>
</dbReference>
<keyword evidence="7 16" id="KW-0479">Metal-binding</keyword>
<dbReference type="SUPFAM" id="SSF52922">
    <property type="entry name" value="TK C-terminal domain-like"/>
    <property type="match status" value="1"/>
</dbReference>
<feature type="binding site" evidence="14">
    <location>
        <position position="460"/>
    </location>
    <ligand>
        <name>substrate</name>
    </ligand>
</feature>
<comment type="function">
    <text evidence="18">Catalyzes the transfer of a two-carbon ketol group from a ketose donor to an aldose acceptor, via a covalent intermediate with the cofactor thiamine pyrophosphate.</text>
</comment>
<feature type="binding site" evidence="15">
    <location>
        <position position="263"/>
    </location>
    <ligand>
        <name>thiamine diphosphate</name>
        <dbReference type="ChEBI" id="CHEBI:58937"/>
    </ligand>
</feature>
<dbReference type="Gene3D" id="3.40.50.920">
    <property type="match status" value="1"/>
</dbReference>
<keyword evidence="9 16" id="KW-0460">Magnesium</keyword>
<dbReference type="FunFam" id="3.40.50.970:FF:000003">
    <property type="entry name" value="Transketolase"/>
    <property type="match status" value="1"/>
</dbReference>
<feature type="binding site" evidence="14">
    <location>
        <position position="468"/>
    </location>
    <ligand>
        <name>substrate</name>
    </ligand>
</feature>
<evidence type="ECO:0000256" key="3">
    <source>
        <dbReference type="ARBA" id="ARBA00007131"/>
    </source>
</evidence>
<evidence type="ECO:0000256" key="13">
    <source>
        <dbReference type="PIRSR" id="PIRSR605478-1"/>
    </source>
</evidence>
<evidence type="ECO:0000256" key="18">
    <source>
        <dbReference type="RuleBase" id="RU004996"/>
    </source>
</evidence>
<dbReference type="InterPro" id="IPR029061">
    <property type="entry name" value="THDP-binding"/>
</dbReference>
<comment type="catalytic activity">
    <reaction evidence="11 18">
        <text>D-sedoheptulose 7-phosphate + D-glyceraldehyde 3-phosphate = aldehydo-D-ribose 5-phosphate + D-xylulose 5-phosphate</text>
        <dbReference type="Rhea" id="RHEA:10508"/>
        <dbReference type="ChEBI" id="CHEBI:57483"/>
        <dbReference type="ChEBI" id="CHEBI:57737"/>
        <dbReference type="ChEBI" id="CHEBI:58273"/>
        <dbReference type="ChEBI" id="CHEBI:59776"/>
        <dbReference type="EC" id="2.2.1.1"/>
    </reaction>
</comment>
<keyword evidence="10 15" id="KW-0786">Thiamine pyrophosphate</keyword>
<feature type="site" description="Important for catalytic activity" evidence="17">
    <location>
        <position position="32"/>
    </location>
</feature>
<dbReference type="EMBL" id="SRXW01000001">
    <property type="protein sequence ID" value="TGY90267.1"/>
    <property type="molecule type" value="Genomic_DNA"/>
</dbReference>
<dbReference type="GO" id="GO:0004802">
    <property type="term" value="F:transketolase activity"/>
    <property type="evidence" value="ECO:0007669"/>
    <property type="project" value="UniProtKB-UniRule"/>
</dbReference>
<dbReference type="InterPro" id="IPR005474">
    <property type="entry name" value="Transketolase_N"/>
</dbReference>
<keyword evidence="6 18" id="KW-0808">Transferase</keyword>
<evidence type="ECO:0000256" key="11">
    <source>
        <dbReference type="ARBA" id="ARBA00049473"/>
    </source>
</evidence>
<dbReference type="SMART" id="SM00861">
    <property type="entry name" value="Transket_pyr"/>
    <property type="match status" value="1"/>
</dbReference>
<keyword evidence="21" id="KW-1185">Reference proteome</keyword>
<feature type="binding site" evidence="14">
    <location>
        <position position="383"/>
    </location>
    <ligand>
        <name>substrate</name>
    </ligand>
</feature>
<dbReference type="Proteomes" id="UP000308054">
    <property type="component" value="Unassembled WGS sequence"/>
</dbReference>
<evidence type="ECO:0000256" key="2">
    <source>
        <dbReference type="ARBA" id="ARBA00001941"/>
    </source>
</evidence>